<evidence type="ECO:0000313" key="2">
    <source>
        <dbReference type="EMBL" id="MBW0544007.1"/>
    </source>
</evidence>
<protein>
    <submittedName>
        <fullName evidence="2">Uncharacterized protein</fullName>
    </submittedName>
</protein>
<keyword evidence="3" id="KW-1185">Reference proteome</keyword>
<gene>
    <name evidence="2" type="ORF">O181_083722</name>
</gene>
<feature type="region of interest" description="Disordered" evidence="1">
    <location>
        <begin position="68"/>
        <end position="94"/>
    </location>
</feature>
<reference evidence="2" key="1">
    <citation type="submission" date="2021-03" db="EMBL/GenBank/DDBJ databases">
        <title>Draft genome sequence of rust myrtle Austropuccinia psidii MF-1, a brazilian biotype.</title>
        <authorList>
            <person name="Quecine M.C."/>
            <person name="Pachon D.M.R."/>
            <person name="Bonatelli M.L."/>
            <person name="Correr F.H."/>
            <person name="Franceschini L.M."/>
            <person name="Leite T.F."/>
            <person name="Margarido G.R.A."/>
            <person name="Almeida C.A."/>
            <person name="Ferrarezi J.A."/>
            <person name="Labate C.A."/>
        </authorList>
    </citation>
    <scope>NUCLEOTIDE SEQUENCE</scope>
    <source>
        <strain evidence="2">MF-1</strain>
    </source>
</reference>
<dbReference type="AlphaFoldDB" id="A0A9Q3FUY4"/>
<sequence length="123" mass="14110">MELTIAELNSSHQISDLELLPINIYLLLHYLHYITVHPSTTTPTAVWRPRRLPPPTSHNDYFVYPHPSKTTTDSWPPPLPSPPTGHHHYLHPSNTTSFTANQLPPLLPPFGNHHILPHLHMRH</sequence>
<evidence type="ECO:0000256" key="1">
    <source>
        <dbReference type="SAM" id="MobiDB-lite"/>
    </source>
</evidence>
<accession>A0A9Q3FUY4</accession>
<proteinExistence type="predicted"/>
<name>A0A9Q3FUY4_9BASI</name>
<evidence type="ECO:0000313" key="3">
    <source>
        <dbReference type="Proteomes" id="UP000765509"/>
    </source>
</evidence>
<comment type="caution">
    <text evidence="2">The sequence shown here is derived from an EMBL/GenBank/DDBJ whole genome shotgun (WGS) entry which is preliminary data.</text>
</comment>
<dbReference type="Proteomes" id="UP000765509">
    <property type="component" value="Unassembled WGS sequence"/>
</dbReference>
<organism evidence="2 3">
    <name type="scientific">Austropuccinia psidii MF-1</name>
    <dbReference type="NCBI Taxonomy" id="1389203"/>
    <lineage>
        <taxon>Eukaryota</taxon>
        <taxon>Fungi</taxon>
        <taxon>Dikarya</taxon>
        <taxon>Basidiomycota</taxon>
        <taxon>Pucciniomycotina</taxon>
        <taxon>Pucciniomycetes</taxon>
        <taxon>Pucciniales</taxon>
        <taxon>Sphaerophragmiaceae</taxon>
        <taxon>Austropuccinia</taxon>
    </lineage>
</organism>
<dbReference type="EMBL" id="AVOT02048823">
    <property type="protein sequence ID" value="MBW0544007.1"/>
    <property type="molecule type" value="Genomic_DNA"/>
</dbReference>